<protein>
    <recommendedName>
        <fullName evidence="4">Carboxypeptidase regulatory-like domain-containing protein</fullName>
    </recommendedName>
</protein>
<dbReference type="RefSeq" id="WP_344143178.1">
    <property type="nucleotide sequence ID" value="NZ_BAABIK010000007.1"/>
</dbReference>
<dbReference type="Gene3D" id="2.60.40.1120">
    <property type="entry name" value="Carboxypeptidase-like, regulatory domain"/>
    <property type="match status" value="1"/>
</dbReference>
<organism evidence="2 3">
    <name type="scientific">Streptomonospora halophila</name>
    <dbReference type="NCBI Taxonomy" id="427369"/>
    <lineage>
        <taxon>Bacteria</taxon>
        <taxon>Bacillati</taxon>
        <taxon>Actinomycetota</taxon>
        <taxon>Actinomycetes</taxon>
        <taxon>Streptosporangiales</taxon>
        <taxon>Nocardiopsidaceae</taxon>
        <taxon>Streptomonospora</taxon>
    </lineage>
</organism>
<dbReference type="Proteomes" id="UP001499993">
    <property type="component" value="Unassembled WGS sequence"/>
</dbReference>
<comment type="caution">
    <text evidence="2">The sequence shown here is derived from an EMBL/GenBank/DDBJ whole genome shotgun (WGS) entry which is preliminary data.</text>
</comment>
<evidence type="ECO:0000313" key="3">
    <source>
        <dbReference type="Proteomes" id="UP001499993"/>
    </source>
</evidence>
<dbReference type="InterPro" id="IPR013784">
    <property type="entry name" value="Carb-bd-like_fold"/>
</dbReference>
<gene>
    <name evidence="2" type="ORF">GCM10023224_17730</name>
</gene>
<proteinExistence type="predicted"/>
<name>A0ABP9GBT4_9ACTN</name>
<reference evidence="3" key="1">
    <citation type="journal article" date="2019" name="Int. J. Syst. Evol. Microbiol.">
        <title>The Global Catalogue of Microorganisms (GCM) 10K type strain sequencing project: providing services to taxonomists for standard genome sequencing and annotation.</title>
        <authorList>
            <consortium name="The Broad Institute Genomics Platform"/>
            <consortium name="The Broad Institute Genome Sequencing Center for Infectious Disease"/>
            <person name="Wu L."/>
            <person name="Ma J."/>
        </authorList>
    </citation>
    <scope>NUCLEOTIDE SEQUENCE [LARGE SCALE GENOMIC DNA]</scope>
    <source>
        <strain evidence="3">JCM 18123</strain>
    </source>
</reference>
<dbReference type="EMBL" id="BAABIK010000007">
    <property type="protein sequence ID" value="GAA4937177.1"/>
    <property type="molecule type" value="Genomic_DNA"/>
</dbReference>
<accession>A0ABP9GBT4</accession>
<feature type="region of interest" description="Disordered" evidence="1">
    <location>
        <begin position="27"/>
        <end position="50"/>
    </location>
</feature>
<dbReference type="SUPFAM" id="SSF49452">
    <property type="entry name" value="Starch-binding domain-like"/>
    <property type="match status" value="1"/>
</dbReference>
<dbReference type="PROSITE" id="PS51257">
    <property type="entry name" value="PROKAR_LIPOPROTEIN"/>
    <property type="match status" value="1"/>
</dbReference>
<evidence type="ECO:0008006" key="4">
    <source>
        <dbReference type="Google" id="ProtNLM"/>
    </source>
</evidence>
<evidence type="ECO:0000256" key="1">
    <source>
        <dbReference type="SAM" id="MobiDB-lite"/>
    </source>
</evidence>
<sequence>MRAGAVAGPVVLVAVAALGGCGLGAQPSGPAGGEARPGQAEQVRSDRSTGVRGRVVRVEGAPGAHCLLEARATSAWAPPVPDTAVISDAEGRYFWALPEATYTIAARCGGDRGRVEGVEVVSGRVAGADIVVR</sequence>
<evidence type="ECO:0000313" key="2">
    <source>
        <dbReference type="EMBL" id="GAA4937177.1"/>
    </source>
</evidence>
<keyword evidence="3" id="KW-1185">Reference proteome</keyword>